<dbReference type="AlphaFoldDB" id="A0AAE9ZW18"/>
<protein>
    <submittedName>
        <fullName evidence="3">Uncharacterized protein</fullName>
    </submittedName>
</protein>
<dbReference type="EMBL" id="CP119075">
    <property type="protein sequence ID" value="WED65172.1"/>
    <property type="molecule type" value="Genomic_DNA"/>
</dbReference>
<proteinExistence type="predicted"/>
<dbReference type="RefSeq" id="WP_330929560.1">
    <property type="nucleotide sequence ID" value="NZ_CP119075.1"/>
</dbReference>
<name>A0AAE9ZW18_9BACT</name>
<evidence type="ECO:0000313" key="4">
    <source>
        <dbReference type="Proteomes" id="UP001218638"/>
    </source>
</evidence>
<dbReference type="Proteomes" id="UP001218638">
    <property type="component" value="Chromosome"/>
</dbReference>
<organism evidence="3 4">
    <name type="scientific">Synoicihabitans lomoniglobus</name>
    <dbReference type="NCBI Taxonomy" id="2909285"/>
    <lineage>
        <taxon>Bacteria</taxon>
        <taxon>Pseudomonadati</taxon>
        <taxon>Verrucomicrobiota</taxon>
        <taxon>Opitutia</taxon>
        <taxon>Opitutales</taxon>
        <taxon>Opitutaceae</taxon>
        <taxon>Synoicihabitans</taxon>
    </lineage>
</organism>
<keyword evidence="2" id="KW-0472">Membrane</keyword>
<evidence type="ECO:0000256" key="2">
    <source>
        <dbReference type="SAM" id="Phobius"/>
    </source>
</evidence>
<feature type="region of interest" description="Disordered" evidence="1">
    <location>
        <begin position="104"/>
        <end position="123"/>
    </location>
</feature>
<dbReference type="KEGG" id="slom:PXH66_22775"/>
<sequence length="258" mass="28062">MSRTAKIDISVTDLTIDGARVERHASDTASAVDADDVLARLQAFAAIPSVRLVDHTPRMRLEYHGTVIIVSRSAQNLLYVRVPEASHTAEQGTPESILTFLLDNPPPAATPETTSETPPPVEPVPAQANKAKKQLVFLGALLAVLAVLLFLRLRQTVPEGWTMISDPSEISTLHRELNGLYGDGVEIGSVLFELNDGIMLIQLVTDDPGHLDVLSETTYRYAKRDTTVMVLTKNDTGYTITGDGALSIDGQVYSRLME</sequence>
<gene>
    <name evidence="3" type="ORF">PXH66_22775</name>
</gene>
<evidence type="ECO:0000313" key="3">
    <source>
        <dbReference type="EMBL" id="WED65172.1"/>
    </source>
</evidence>
<keyword evidence="4" id="KW-1185">Reference proteome</keyword>
<feature type="transmembrane region" description="Helical" evidence="2">
    <location>
        <begin position="135"/>
        <end position="153"/>
    </location>
</feature>
<accession>A0AAE9ZW18</accession>
<evidence type="ECO:0000256" key="1">
    <source>
        <dbReference type="SAM" id="MobiDB-lite"/>
    </source>
</evidence>
<reference evidence="3" key="1">
    <citation type="submission" date="2023-03" db="EMBL/GenBank/DDBJ databases">
        <title>Lomoglobus Profundus gen. nov., sp. nov., a novel member of the phylum Verrucomicrobia, isolated from deep-marine sediment of South China Sea.</title>
        <authorList>
            <person name="Ahmad T."/>
            <person name="Ishaq S.E."/>
            <person name="Wang F."/>
        </authorList>
    </citation>
    <scope>NUCLEOTIDE SEQUENCE</scope>
    <source>
        <strain evidence="3">LMO-M01</strain>
    </source>
</reference>
<keyword evidence="2" id="KW-1133">Transmembrane helix</keyword>
<keyword evidence="2" id="KW-0812">Transmembrane</keyword>